<dbReference type="AlphaFoldDB" id="A0A1G7N3X2"/>
<dbReference type="Proteomes" id="UP000199076">
    <property type="component" value="Unassembled WGS sequence"/>
</dbReference>
<sequence length="116" mass="12440">MIRFRYVRNLTDIPAADPDVAQMPPYPEVSPTTVTDHGNGTVTVELTTWSRVNGVLTNWTVRVADGGDVARALGVAQATRVGDCRLVWEGTPTPARGDEYISLGRAELSVETGQAG</sequence>
<protein>
    <submittedName>
        <fullName evidence="1">Uncharacterized protein</fullName>
    </submittedName>
</protein>
<evidence type="ECO:0000313" key="2">
    <source>
        <dbReference type="Proteomes" id="UP000199076"/>
    </source>
</evidence>
<organism evidence="1 2">
    <name type="scientific">Halorientalis regularis</name>
    <dbReference type="NCBI Taxonomy" id="660518"/>
    <lineage>
        <taxon>Archaea</taxon>
        <taxon>Methanobacteriati</taxon>
        <taxon>Methanobacteriota</taxon>
        <taxon>Stenosarchaea group</taxon>
        <taxon>Halobacteria</taxon>
        <taxon>Halobacteriales</taxon>
        <taxon>Haloarculaceae</taxon>
        <taxon>Halorientalis</taxon>
    </lineage>
</organism>
<gene>
    <name evidence="1" type="ORF">SAMN05216218_108173</name>
</gene>
<reference evidence="2" key="1">
    <citation type="submission" date="2016-10" db="EMBL/GenBank/DDBJ databases">
        <authorList>
            <person name="Varghese N."/>
            <person name="Submissions S."/>
        </authorList>
    </citation>
    <scope>NUCLEOTIDE SEQUENCE [LARGE SCALE GENOMIC DNA]</scope>
    <source>
        <strain evidence="2">IBRC-M 10760</strain>
    </source>
</reference>
<evidence type="ECO:0000313" key="1">
    <source>
        <dbReference type="EMBL" id="SDF68704.1"/>
    </source>
</evidence>
<accession>A0A1G7N3X2</accession>
<name>A0A1G7N3X2_9EURY</name>
<proteinExistence type="predicted"/>
<keyword evidence="2" id="KW-1185">Reference proteome</keyword>
<dbReference type="EMBL" id="FNBK01000008">
    <property type="protein sequence ID" value="SDF68704.1"/>
    <property type="molecule type" value="Genomic_DNA"/>
</dbReference>